<dbReference type="HOGENOM" id="CLU_2874112_0_0_1"/>
<evidence type="ECO:0000256" key="1">
    <source>
        <dbReference type="SAM" id="MobiDB-lite"/>
    </source>
</evidence>
<evidence type="ECO:0000313" key="3">
    <source>
        <dbReference type="Proteomes" id="UP000054248"/>
    </source>
</evidence>
<proteinExistence type="predicted"/>
<reference evidence="2 3" key="1">
    <citation type="submission" date="2014-04" db="EMBL/GenBank/DDBJ databases">
        <authorList>
            <consortium name="DOE Joint Genome Institute"/>
            <person name="Kuo A."/>
            <person name="Girlanda M."/>
            <person name="Perotto S."/>
            <person name="Kohler A."/>
            <person name="Nagy L.G."/>
            <person name="Floudas D."/>
            <person name="Copeland A."/>
            <person name="Barry K.W."/>
            <person name="Cichocki N."/>
            <person name="Veneault-Fourrey C."/>
            <person name="LaButti K."/>
            <person name="Lindquist E.A."/>
            <person name="Lipzen A."/>
            <person name="Lundell T."/>
            <person name="Morin E."/>
            <person name="Murat C."/>
            <person name="Sun H."/>
            <person name="Tunlid A."/>
            <person name="Henrissat B."/>
            <person name="Grigoriev I.V."/>
            <person name="Hibbett D.S."/>
            <person name="Martin F."/>
            <person name="Nordberg H.P."/>
            <person name="Cantor M.N."/>
            <person name="Hua S.X."/>
        </authorList>
    </citation>
    <scope>NUCLEOTIDE SEQUENCE [LARGE SCALE GENOMIC DNA]</scope>
    <source>
        <strain evidence="2 3">MUT 4182</strain>
    </source>
</reference>
<feature type="region of interest" description="Disordered" evidence="1">
    <location>
        <begin position="1"/>
        <end position="48"/>
    </location>
</feature>
<accession>A0A0C3QDZ2</accession>
<feature type="non-terminal residue" evidence="2">
    <location>
        <position position="64"/>
    </location>
</feature>
<keyword evidence="3" id="KW-1185">Reference proteome</keyword>
<reference evidence="3" key="2">
    <citation type="submission" date="2015-01" db="EMBL/GenBank/DDBJ databases">
        <title>Evolutionary Origins and Diversification of the Mycorrhizal Mutualists.</title>
        <authorList>
            <consortium name="DOE Joint Genome Institute"/>
            <consortium name="Mycorrhizal Genomics Consortium"/>
            <person name="Kohler A."/>
            <person name="Kuo A."/>
            <person name="Nagy L.G."/>
            <person name="Floudas D."/>
            <person name="Copeland A."/>
            <person name="Barry K.W."/>
            <person name="Cichocki N."/>
            <person name="Veneault-Fourrey C."/>
            <person name="LaButti K."/>
            <person name="Lindquist E.A."/>
            <person name="Lipzen A."/>
            <person name="Lundell T."/>
            <person name="Morin E."/>
            <person name="Murat C."/>
            <person name="Riley R."/>
            <person name="Ohm R."/>
            <person name="Sun H."/>
            <person name="Tunlid A."/>
            <person name="Henrissat B."/>
            <person name="Grigoriev I.V."/>
            <person name="Hibbett D.S."/>
            <person name="Martin F."/>
        </authorList>
    </citation>
    <scope>NUCLEOTIDE SEQUENCE [LARGE SCALE GENOMIC DNA]</scope>
    <source>
        <strain evidence="3">MUT 4182</strain>
    </source>
</reference>
<protein>
    <submittedName>
        <fullName evidence="2">Uncharacterized protein</fullName>
    </submittedName>
</protein>
<dbReference type="EMBL" id="KN823092">
    <property type="protein sequence ID" value="KIO23134.1"/>
    <property type="molecule type" value="Genomic_DNA"/>
</dbReference>
<evidence type="ECO:0000313" key="2">
    <source>
        <dbReference type="EMBL" id="KIO23134.1"/>
    </source>
</evidence>
<sequence length="64" mass="6746">MVRPYVRRGSGDPGSGEDVKPFHEASASAPLLPVHSASSPNSSPSSAEITADYVYNKVPDCDKN</sequence>
<organism evidence="2 3">
    <name type="scientific">Tulasnella calospora MUT 4182</name>
    <dbReference type="NCBI Taxonomy" id="1051891"/>
    <lineage>
        <taxon>Eukaryota</taxon>
        <taxon>Fungi</taxon>
        <taxon>Dikarya</taxon>
        <taxon>Basidiomycota</taxon>
        <taxon>Agaricomycotina</taxon>
        <taxon>Agaricomycetes</taxon>
        <taxon>Cantharellales</taxon>
        <taxon>Tulasnellaceae</taxon>
        <taxon>Tulasnella</taxon>
    </lineage>
</organism>
<gene>
    <name evidence="2" type="ORF">M407DRAFT_244901</name>
</gene>
<dbReference type="AlphaFoldDB" id="A0A0C3QDZ2"/>
<name>A0A0C3QDZ2_9AGAM</name>
<feature type="compositionally biased region" description="Low complexity" evidence="1">
    <location>
        <begin position="36"/>
        <end position="47"/>
    </location>
</feature>
<dbReference type="Proteomes" id="UP000054248">
    <property type="component" value="Unassembled WGS sequence"/>
</dbReference>